<comment type="caution">
    <text evidence="1">The sequence shown here is derived from an EMBL/GenBank/DDBJ whole genome shotgun (WGS) entry which is preliminary data.</text>
</comment>
<accession>A0ACC3AJA5</accession>
<name>A0ACC3AJA5_9EURO</name>
<organism evidence="1 2">
    <name type="scientific">Neophaeococcomyces mojaviensis</name>
    <dbReference type="NCBI Taxonomy" id="3383035"/>
    <lineage>
        <taxon>Eukaryota</taxon>
        <taxon>Fungi</taxon>
        <taxon>Dikarya</taxon>
        <taxon>Ascomycota</taxon>
        <taxon>Pezizomycotina</taxon>
        <taxon>Eurotiomycetes</taxon>
        <taxon>Chaetothyriomycetidae</taxon>
        <taxon>Chaetothyriales</taxon>
        <taxon>Chaetothyriales incertae sedis</taxon>
        <taxon>Neophaeococcomyces</taxon>
    </lineage>
</organism>
<evidence type="ECO:0000313" key="2">
    <source>
        <dbReference type="Proteomes" id="UP001172386"/>
    </source>
</evidence>
<proteinExistence type="predicted"/>
<evidence type="ECO:0000313" key="1">
    <source>
        <dbReference type="EMBL" id="KAJ9663478.1"/>
    </source>
</evidence>
<gene>
    <name evidence="1" type="ORF">H2198_000743</name>
</gene>
<protein>
    <submittedName>
        <fullName evidence="1">Uncharacterized protein</fullName>
    </submittedName>
</protein>
<sequence length="160" mass="17926">MEEQQNNRTSCLPPATNVAWPAPPMRANARPSTPSIVPIPVLRRSKPPAARAAIFELRSMSNVEVAGTVFARWKHVSHWQRERVGKHVAGIPTSLQATKPWPMAHAPAQFGKGPYDIMVDQIKNHSEAREKRAEHQFLLQESELKDANKCGTVHSRDVEK</sequence>
<dbReference type="Proteomes" id="UP001172386">
    <property type="component" value="Unassembled WGS sequence"/>
</dbReference>
<reference evidence="1" key="1">
    <citation type="submission" date="2022-10" db="EMBL/GenBank/DDBJ databases">
        <title>Culturing micro-colonial fungi from biological soil crusts in the Mojave desert and describing Neophaeococcomyces mojavensis, and introducing the new genera and species Taxawa tesnikishii.</title>
        <authorList>
            <person name="Kurbessoian T."/>
            <person name="Stajich J.E."/>
        </authorList>
    </citation>
    <scope>NUCLEOTIDE SEQUENCE</scope>
    <source>
        <strain evidence="1">JES_112</strain>
    </source>
</reference>
<dbReference type="EMBL" id="JAPDRQ010000008">
    <property type="protein sequence ID" value="KAJ9663478.1"/>
    <property type="molecule type" value="Genomic_DNA"/>
</dbReference>
<keyword evidence="2" id="KW-1185">Reference proteome</keyword>